<dbReference type="InterPro" id="IPR012340">
    <property type="entry name" value="NA-bd_OB-fold"/>
</dbReference>
<dbReference type="PROSITE" id="PS01231">
    <property type="entry name" value="TRMA_2"/>
    <property type="match status" value="1"/>
</dbReference>
<dbReference type="InterPro" id="IPR030391">
    <property type="entry name" value="MeTrfase_TrmA_CS"/>
</dbReference>
<evidence type="ECO:0000313" key="7">
    <source>
        <dbReference type="Proteomes" id="UP000184171"/>
    </source>
</evidence>
<feature type="binding site" evidence="4">
    <location>
        <position position="342"/>
    </location>
    <ligand>
        <name>S-adenosyl-L-methionine</name>
        <dbReference type="ChEBI" id="CHEBI:59789"/>
    </ligand>
</feature>
<comment type="similarity">
    <text evidence="4">Belongs to the class I-like SAM-binding methyltransferase superfamily. RNA M5U methyltransferase family.</text>
</comment>
<dbReference type="PROSITE" id="PS51687">
    <property type="entry name" value="SAM_MT_RNA_M5U"/>
    <property type="match status" value="1"/>
</dbReference>
<dbReference type="PANTHER" id="PTHR11061">
    <property type="entry name" value="RNA M5U METHYLTRANSFERASE"/>
    <property type="match status" value="1"/>
</dbReference>
<dbReference type="InterPro" id="IPR030390">
    <property type="entry name" value="MeTrfase_TrmA_AS"/>
</dbReference>
<dbReference type="InterPro" id="IPR010280">
    <property type="entry name" value="U5_MeTrfase_fam"/>
</dbReference>
<evidence type="ECO:0000313" key="6">
    <source>
        <dbReference type="EMBL" id="SHJ42278.1"/>
    </source>
</evidence>
<keyword evidence="2 4" id="KW-0808">Transferase</keyword>
<keyword evidence="3 4" id="KW-0949">S-adenosyl-L-methionine</keyword>
<reference evidence="6 7" key="1">
    <citation type="submission" date="2016-11" db="EMBL/GenBank/DDBJ databases">
        <authorList>
            <person name="Jaros S."/>
            <person name="Januszkiewicz K."/>
            <person name="Wedrychowicz H."/>
        </authorList>
    </citation>
    <scope>NUCLEOTIDE SEQUENCE [LARGE SCALE GENOMIC DNA]</scope>
    <source>
        <strain evidence="6 7">DSM 5091</strain>
    </source>
</reference>
<accession>A0A1M6J6E8</accession>
<feature type="binding site" evidence="4">
    <location>
        <position position="363"/>
    </location>
    <ligand>
        <name>S-adenosyl-L-methionine</name>
        <dbReference type="ChEBI" id="CHEBI:59789"/>
    </ligand>
</feature>
<protein>
    <submittedName>
        <fullName evidence="6">23S rRNA m(5)U-1939 methyltransferase</fullName>
    </submittedName>
</protein>
<proteinExistence type="inferred from homology"/>
<keyword evidence="1 4" id="KW-0489">Methyltransferase</keyword>
<name>A0A1M6J6E8_MALRU</name>
<dbReference type="GO" id="GO:0070475">
    <property type="term" value="P:rRNA base methylation"/>
    <property type="evidence" value="ECO:0007669"/>
    <property type="project" value="TreeGrafter"/>
</dbReference>
<dbReference type="CDD" id="cd02440">
    <property type="entry name" value="AdoMet_MTases"/>
    <property type="match status" value="1"/>
</dbReference>
<dbReference type="FunFam" id="3.40.50.150:FF:000009">
    <property type="entry name" value="23S rRNA (Uracil(1939)-C(5))-methyltransferase RlmD"/>
    <property type="match status" value="1"/>
</dbReference>
<dbReference type="PANTHER" id="PTHR11061:SF30">
    <property type="entry name" value="TRNA (URACIL(54)-C(5))-METHYLTRANSFERASE"/>
    <property type="match status" value="1"/>
</dbReference>
<dbReference type="Gene3D" id="2.40.50.140">
    <property type="entry name" value="Nucleic acid-binding proteins"/>
    <property type="match status" value="1"/>
</dbReference>
<dbReference type="Proteomes" id="UP000184171">
    <property type="component" value="Unassembled WGS sequence"/>
</dbReference>
<dbReference type="GO" id="GO:0070041">
    <property type="term" value="F:rRNA (uridine-C5-)-methyltransferase activity"/>
    <property type="evidence" value="ECO:0007669"/>
    <property type="project" value="TreeGrafter"/>
</dbReference>
<evidence type="ECO:0000256" key="3">
    <source>
        <dbReference type="ARBA" id="ARBA00022691"/>
    </source>
</evidence>
<evidence type="ECO:0000256" key="2">
    <source>
        <dbReference type="ARBA" id="ARBA00022679"/>
    </source>
</evidence>
<dbReference type="InterPro" id="IPR029063">
    <property type="entry name" value="SAM-dependent_MTases_sf"/>
</dbReference>
<dbReference type="AlphaFoldDB" id="A0A1M6J6E8"/>
<feature type="active site" evidence="5">
    <location>
        <position position="438"/>
    </location>
</feature>
<dbReference type="Gene3D" id="2.40.50.1070">
    <property type="match status" value="1"/>
</dbReference>
<dbReference type="OrthoDB" id="9804590at2"/>
<dbReference type="Gene3D" id="3.40.50.150">
    <property type="entry name" value="Vaccinia Virus protein VP39"/>
    <property type="match status" value="1"/>
</dbReference>
<dbReference type="STRING" id="1122189.SAMN02745165_02318"/>
<dbReference type="SUPFAM" id="SSF53335">
    <property type="entry name" value="S-adenosyl-L-methionine-dependent methyltransferases"/>
    <property type="match status" value="1"/>
</dbReference>
<evidence type="ECO:0000256" key="5">
    <source>
        <dbReference type="PROSITE-ProRule" id="PRU10015"/>
    </source>
</evidence>
<dbReference type="NCBIfam" id="TIGR00479">
    <property type="entry name" value="rumA"/>
    <property type="match status" value="1"/>
</dbReference>
<gene>
    <name evidence="6" type="ORF">SAMN02745165_02318</name>
</gene>
<feature type="active site" description="Nucleophile" evidence="4">
    <location>
        <position position="438"/>
    </location>
</feature>
<feature type="binding site" evidence="4">
    <location>
        <position position="313"/>
    </location>
    <ligand>
        <name>S-adenosyl-L-methionine</name>
        <dbReference type="ChEBI" id="CHEBI:59789"/>
    </ligand>
</feature>
<feature type="binding site" evidence="4">
    <location>
        <position position="411"/>
    </location>
    <ligand>
        <name>S-adenosyl-L-methionine</name>
        <dbReference type="ChEBI" id="CHEBI:59789"/>
    </ligand>
</feature>
<sequence>MIDSNCLQEVPCLTKQTTGQKFVKKKPTKKPQLRPTLKLNIDTLDSEGIGQARHENKIALVQGAFPGETVIAEVEHEGRTHVYTKLRRVLRNAPQRTANNPCKKELECLGCPLIGMKYQNQLDYKQQRVEKALADQSLLREQLVLPTLASEPAIAYRASAKLVFGRKREKVLIGLYKRGSHEVIDTGDCPVHHPLINKIIKVVKEEVEHQSISVYSSRHKNGLLRYLLVRVSPENDKAMVTFVSNFRDLQQLPKLGKWLMRKVPEVIAVHQNVNSSTGNVILGQETIKLHGLPDLIDQVGDIKLRIGPEAFFQVNTLQAARIYALVRQWAKLTKRDSTIDVYCGIGGIGLHLAKDAGDLIGIEYVEQAVRNAADNAKLNRLENCRFVAGDAAEQLSRQAAQLKNLRLVTLNPPRKGCAEELLQALCAIAPPQIIYVSCDPASLARDLRILVNAGYLIEQVQPVDMFPQTAHVETVVELKFKGEDAE</sequence>
<evidence type="ECO:0000256" key="1">
    <source>
        <dbReference type="ARBA" id="ARBA00022603"/>
    </source>
</evidence>
<dbReference type="Pfam" id="PF05958">
    <property type="entry name" value="tRNA_U5-meth_tr"/>
    <property type="match status" value="1"/>
</dbReference>
<dbReference type="PROSITE" id="PS01230">
    <property type="entry name" value="TRMA_1"/>
    <property type="match status" value="1"/>
</dbReference>
<dbReference type="EMBL" id="FQZT01000008">
    <property type="protein sequence ID" value="SHJ42278.1"/>
    <property type="molecule type" value="Genomic_DNA"/>
</dbReference>
<organism evidence="6 7">
    <name type="scientific">Malonomonas rubra DSM 5091</name>
    <dbReference type="NCBI Taxonomy" id="1122189"/>
    <lineage>
        <taxon>Bacteria</taxon>
        <taxon>Pseudomonadati</taxon>
        <taxon>Thermodesulfobacteriota</taxon>
        <taxon>Desulfuromonadia</taxon>
        <taxon>Desulfuromonadales</taxon>
        <taxon>Geopsychrobacteraceae</taxon>
        <taxon>Malonomonas</taxon>
    </lineage>
</organism>
<keyword evidence="7" id="KW-1185">Reference proteome</keyword>
<dbReference type="SUPFAM" id="SSF50249">
    <property type="entry name" value="Nucleic acid-binding proteins"/>
    <property type="match status" value="1"/>
</dbReference>
<evidence type="ECO:0000256" key="4">
    <source>
        <dbReference type="PROSITE-ProRule" id="PRU01024"/>
    </source>
</evidence>